<dbReference type="GO" id="GO:0046872">
    <property type="term" value="F:metal ion binding"/>
    <property type="evidence" value="ECO:0007669"/>
    <property type="project" value="UniProtKB-KW"/>
</dbReference>
<dbReference type="Pfam" id="PF02872">
    <property type="entry name" value="5_nucleotid_C"/>
    <property type="match status" value="1"/>
</dbReference>
<reference evidence="14 15" key="1">
    <citation type="submission" date="2017-07" db="EMBL/GenBank/DDBJ databases">
        <title>Niveispirillum cyanobacteriorum sp. nov., isolated from cyanobacterial aggregates in a eutrophic lake.</title>
        <authorList>
            <person name="Cai H."/>
        </authorList>
    </citation>
    <scope>NUCLEOTIDE SEQUENCE [LARGE SCALE GENOMIC DNA]</scope>
    <source>
        <strain evidence="15">TH1-14</strain>
    </source>
</reference>
<dbReference type="CDD" id="cd07410">
    <property type="entry name" value="MPP_CpdB_N"/>
    <property type="match status" value="1"/>
</dbReference>
<comment type="cofactor">
    <cofactor evidence="3">
        <name>a divalent metal cation</name>
        <dbReference type="ChEBI" id="CHEBI:60240"/>
    </cofactor>
</comment>
<dbReference type="InterPro" id="IPR006179">
    <property type="entry name" value="5_nucleotidase/apyrase"/>
</dbReference>
<evidence type="ECO:0000256" key="3">
    <source>
        <dbReference type="ARBA" id="ARBA00001968"/>
    </source>
</evidence>
<dbReference type="InterPro" id="IPR004843">
    <property type="entry name" value="Calcineurin-like_PHP"/>
</dbReference>
<dbReference type="AlphaFoldDB" id="A0A255Z2C1"/>
<comment type="catalytic activity">
    <reaction evidence="1">
        <text>a ribonucleoside 3'-phosphate + H2O = a ribonucleoside + phosphate</text>
        <dbReference type="Rhea" id="RHEA:10144"/>
        <dbReference type="ChEBI" id="CHEBI:13197"/>
        <dbReference type="ChEBI" id="CHEBI:15377"/>
        <dbReference type="ChEBI" id="CHEBI:18254"/>
        <dbReference type="ChEBI" id="CHEBI:43474"/>
        <dbReference type="EC" id="3.1.3.6"/>
    </reaction>
</comment>
<keyword evidence="15" id="KW-1185">Reference proteome</keyword>
<evidence type="ECO:0000256" key="6">
    <source>
        <dbReference type="ARBA" id="ARBA00022723"/>
    </source>
</evidence>
<keyword evidence="10" id="KW-0511">Multifunctional enzyme</keyword>
<evidence type="ECO:0000259" key="13">
    <source>
        <dbReference type="Pfam" id="PF02872"/>
    </source>
</evidence>
<name>A0A255Z2C1_9PROT</name>
<evidence type="ECO:0000256" key="10">
    <source>
        <dbReference type="ARBA" id="ARBA00023268"/>
    </source>
</evidence>
<evidence type="ECO:0000256" key="9">
    <source>
        <dbReference type="ARBA" id="ARBA00022801"/>
    </source>
</evidence>
<accession>A0A255Z2C1</accession>
<evidence type="ECO:0000256" key="1">
    <source>
        <dbReference type="ARBA" id="ARBA00000527"/>
    </source>
</evidence>
<organism evidence="14 15">
    <name type="scientific">Niveispirillum lacus</name>
    <dbReference type="NCBI Taxonomy" id="1981099"/>
    <lineage>
        <taxon>Bacteria</taxon>
        <taxon>Pseudomonadati</taxon>
        <taxon>Pseudomonadota</taxon>
        <taxon>Alphaproteobacteria</taxon>
        <taxon>Rhodospirillales</taxon>
        <taxon>Azospirillaceae</taxon>
        <taxon>Niveispirillum</taxon>
    </lineage>
</organism>
<dbReference type="GO" id="GO:0008254">
    <property type="term" value="F:3'-nucleotidase activity"/>
    <property type="evidence" value="ECO:0007669"/>
    <property type="project" value="UniProtKB-EC"/>
</dbReference>
<evidence type="ECO:0000256" key="4">
    <source>
        <dbReference type="ARBA" id="ARBA00004196"/>
    </source>
</evidence>
<keyword evidence="7 11" id="KW-0732">Signal</keyword>
<dbReference type="GO" id="GO:0009166">
    <property type="term" value="P:nucleotide catabolic process"/>
    <property type="evidence" value="ECO:0007669"/>
    <property type="project" value="InterPro"/>
</dbReference>
<proteinExistence type="inferred from homology"/>
<dbReference type="EMBL" id="NOXU01000025">
    <property type="protein sequence ID" value="OYQ35579.1"/>
    <property type="molecule type" value="Genomic_DNA"/>
</dbReference>
<dbReference type="InterPro" id="IPR008334">
    <property type="entry name" value="5'-Nucleotdase_C"/>
</dbReference>
<dbReference type="RefSeq" id="WP_094455345.1">
    <property type="nucleotide sequence ID" value="NZ_NOXU01000025.1"/>
</dbReference>
<dbReference type="SUPFAM" id="SSF55816">
    <property type="entry name" value="5'-nucleotidase (syn. UDP-sugar hydrolase), C-terminal domain"/>
    <property type="match status" value="1"/>
</dbReference>
<dbReference type="Gene3D" id="3.90.780.10">
    <property type="entry name" value="5'-Nucleotidase, C-terminal domain"/>
    <property type="match status" value="1"/>
</dbReference>
<dbReference type="Pfam" id="PF00149">
    <property type="entry name" value="Metallophos"/>
    <property type="match status" value="1"/>
</dbReference>
<dbReference type="InterPro" id="IPR006146">
    <property type="entry name" value="5'-Nucleotdase_CS"/>
</dbReference>
<feature type="chain" id="PRO_5011823888" evidence="11">
    <location>
        <begin position="26"/>
        <end position="657"/>
    </location>
</feature>
<dbReference type="GO" id="GO:0008663">
    <property type="term" value="F:2',3'-cyclic-nucleotide 2'-phosphodiesterase activity"/>
    <property type="evidence" value="ECO:0007669"/>
    <property type="project" value="UniProtKB-EC"/>
</dbReference>
<evidence type="ECO:0000256" key="8">
    <source>
        <dbReference type="ARBA" id="ARBA00022741"/>
    </source>
</evidence>
<dbReference type="Proteomes" id="UP000216998">
    <property type="component" value="Unassembled WGS sequence"/>
</dbReference>
<dbReference type="InterPro" id="IPR041827">
    <property type="entry name" value="CpdB_N"/>
</dbReference>
<evidence type="ECO:0000259" key="12">
    <source>
        <dbReference type="Pfam" id="PF00149"/>
    </source>
</evidence>
<comment type="similarity">
    <text evidence="5 11">Belongs to the 5'-nucleotidase family.</text>
</comment>
<dbReference type="SUPFAM" id="SSF56300">
    <property type="entry name" value="Metallo-dependent phosphatases"/>
    <property type="match status" value="1"/>
</dbReference>
<keyword evidence="6" id="KW-0479">Metal-binding</keyword>
<evidence type="ECO:0000313" key="15">
    <source>
        <dbReference type="Proteomes" id="UP000216998"/>
    </source>
</evidence>
<dbReference type="GO" id="GO:0030288">
    <property type="term" value="C:outer membrane-bounded periplasmic space"/>
    <property type="evidence" value="ECO:0007669"/>
    <property type="project" value="TreeGrafter"/>
</dbReference>
<evidence type="ECO:0000313" key="14">
    <source>
        <dbReference type="EMBL" id="OYQ35579.1"/>
    </source>
</evidence>
<dbReference type="Gene3D" id="3.60.21.10">
    <property type="match status" value="1"/>
</dbReference>
<dbReference type="PANTHER" id="PTHR11575:SF6">
    <property type="entry name" value="2',3'-CYCLIC-NUCLEOTIDE 2'-PHOSPHODIESTERASE_3'-NUCLEOTIDASE"/>
    <property type="match status" value="1"/>
</dbReference>
<evidence type="ECO:0000256" key="11">
    <source>
        <dbReference type="RuleBase" id="RU362119"/>
    </source>
</evidence>
<evidence type="ECO:0000256" key="2">
    <source>
        <dbReference type="ARBA" id="ARBA00001730"/>
    </source>
</evidence>
<comment type="subcellular location">
    <subcellularLocation>
        <location evidence="4">Cell envelope</location>
    </subcellularLocation>
</comment>
<keyword evidence="8 11" id="KW-0547">Nucleotide-binding</keyword>
<sequence length="657" mass="70899">MIRLSRSGALIAGALFLALCSPASAQERIDLQVLATTDLHMYLEDYDYYADKPDAGVGLVRVTPLIRAARAANPNTLLLDNGDLIQGTPMGDWVVRERGVGKDKPAHPAMATMNLLGYDAAVLGNHEFNFGLDVLHNIYGGAKFPVLAGNVFKVDGDKDPANDPTLYPAYVIQERSLVDDKGAKHKVKVGILGLLTPQIMIWDKDKLEGRVTTRDIIDMANAYVPRMKKEGADVIIVLSHSGLSFFPREGGEENISNALTEVAGVDAVITGHSHRVFPGKDYEGLPKADLVKGTVNGKPLVMAGSYGSHLGMINLKLEKKGAGWQVVDGTAVAKPIQERQDGRMVVAEPDAEVGAVLAPSHQGTLDYVRRPVGTVTARIHSYFSYLGDSAGVELVAEAQRAYVARALAGTEHAGLPILSAAAPFKSGGRPGVAFYTDIPSGSVAIRNVADLYLYPNQLAVVKLTGAQVRDWLEMSTRALSVIDPTKKEPQPLVNTRVPAYSFDIIDGVTYSIDLTQPERFDREGKLVNDKARRIKDLMFEGKPIDDQKFFLVVTNNYRASGGGSVPGLDGSTLVYQSPDTVQSAIIDYIRSKGVVEPSTDRSFRFAPLPADVRLYFDSSPLAQELLAEQPALTYEGPAPDGFARYRVDPVKIAGGAS</sequence>
<protein>
    <submittedName>
        <fullName evidence="14">2',3'-cyclic-nucleotide 2'-phosphodiesterase</fullName>
    </submittedName>
</protein>
<dbReference type="InterPro" id="IPR029052">
    <property type="entry name" value="Metallo-depent_PP-like"/>
</dbReference>
<comment type="caution">
    <text evidence="14">The sequence shown here is derived from an EMBL/GenBank/DDBJ whole genome shotgun (WGS) entry which is preliminary data.</text>
</comment>
<dbReference type="PROSITE" id="PS00786">
    <property type="entry name" value="5_NUCLEOTIDASE_2"/>
    <property type="match status" value="1"/>
</dbReference>
<feature type="domain" description="5'-Nucleotidase C-terminal" evidence="13">
    <location>
        <begin position="372"/>
        <end position="566"/>
    </location>
</feature>
<dbReference type="PRINTS" id="PR01607">
    <property type="entry name" value="APYRASEFAMLY"/>
</dbReference>
<dbReference type="NCBIfam" id="NF006938">
    <property type="entry name" value="PRK09420.1"/>
    <property type="match status" value="1"/>
</dbReference>
<dbReference type="InterPro" id="IPR036907">
    <property type="entry name" value="5'-Nucleotdase_C_sf"/>
</dbReference>
<evidence type="ECO:0000256" key="5">
    <source>
        <dbReference type="ARBA" id="ARBA00006654"/>
    </source>
</evidence>
<evidence type="ECO:0000256" key="7">
    <source>
        <dbReference type="ARBA" id="ARBA00022729"/>
    </source>
</evidence>
<dbReference type="PANTHER" id="PTHR11575">
    <property type="entry name" value="5'-NUCLEOTIDASE-RELATED"/>
    <property type="match status" value="1"/>
</dbReference>
<dbReference type="OrthoDB" id="5469761at2"/>
<feature type="domain" description="Calcineurin-like phosphoesterase" evidence="12">
    <location>
        <begin position="32"/>
        <end position="275"/>
    </location>
</feature>
<gene>
    <name evidence="14" type="ORF">CHU95_07600</name>
</gene>
<feature type="signal peptide" evidence="11">
    <location>
        <begin position="1"/>
        <end position="25"/>
    </location>
</feature>
<keyword evidence="9 11" id="KW-0378">Hydrolase</keyword>
<dbReference type="GO" id="GO:0000166">
    <property type="term" value="F:nucleotide binding"/>
    <property type="evidence" value="ECO:0007669"/>
    <property type="project" value="UniProtKB-KW"/>
</dbReference>
<comment type="catalytic activity">
    <reaction evidence="2">
        <text>a nucleoside 2',3'-cyclic phosphate + H2O = a nucleoside 3'-phosphate + H(+)</text>
        <dbReference type="Rhea" id="RHEA:19621"/>
        <dbReference type="ChEBI" id="CHEBI:15377"/>
        <dbReference type="ChEBI" id="CHEBI:15378"/>
        <dbReference type="ChEBI" id="CHEBI:66949"/>
        <dbReference type="ChEBI" id="CHEBI:66954"/>
        <dbReference type="EC" id="3.1.4.16"/>
    </reaction>
</comment>